<evidence type="ECO:0000256" key="1">
    <source>
        <dbReference type="SAM" id="Phobius"/>
    </source>
</evidence>
<evidence type="ECO:0000313" key="2">
    <source>
        <dbReference type="EMBL" id="MCG2429700.1"/>
    </source>
</evidence>
<reference evidence="2" key="1">
    <citation type="submission" date="2021-09" db="EMBL/GenBank/DDBJ databases">
        <title>Genome of Aequorivita sp. strain F64183.</title>
        <authorList>
            <person name="Wang Y."/>
        </authorList>
    </citation>
    <scope>NUCLEOTIDE SEQUENCE</scope>
    <source>
        <strain evidence="2">F64183</strain>
    </source>
</reference>
<keyword evidence="1" id="KW-1133">Transmembrane helix</keyword>
<accession>A0A9X1QYY4</accession>
<feature type="transmembrane region" description="Helical" evidence="1">
    <location>
        <begin position="41"/>
        <end position="58"/>
    </location>
</feature>
<gene>
    <name evidence="2" type="ORF">K8344_01090</name>
</gene>
<dbReference type="Proteomes" id="UP001139462">
    <property type="component" value="Unassembled WGS sequence"/>
</dbReference>
<dbReference type="AlphaFoldDB" id="A0A9X1QYY4"/>
<dbReference type="RefSeq" id="WP_237606423.1">
    <property type="nucleotide sequence ID" value="NZ_JAIRBB010000001.1"/>
</dbReference>
<keyword evidence="1" id="KW-0812">Transmembrane</keyword>
<keyword evidence="3" id="KW-1185">Reference proteome</keyword>
<organism evidence="2 3">
    <name type="scientific">Aequorivita xiaoshiensis</name>
    <dbReference type="NCBI Taxonomy" id="2874476"/>
    <lineage>
        <taxon>Bacteria</taxon>
        <taxon>Pseudomonadati</taxon>
        <taxon>Bacteroidota</taxon>
        <taxon>Flavobacteriia</taxon>
        <taxon>Flavobacteriales</taxon>
        <taxon>Flavobacteriaceae</taxon>
        <taxon>Aequorivita</taxon>
    </lineage>
</organism>
<protein>
    <submittedName>
        <fullName evidence="2">Uncharacterized protein</fullName>
    </submittedName>
</protein>
<dbReference type="EMBL" id="JAIRBB010000001">
    <property type="protein sequence ID" value="MCG2429700.1"/>
    <property type="molecule type" value="Genomic_DNA"/>
</dbReference>
<proteinExistence type="predicted"/>
<name>A0A9X1QYY4_9FLAO</name>
<comment type="caution">
    <text evidence="2">The sequence shown here is derived from an EMBL/GenBank/DDBJ whole genome shotgun (WGS) entry which is preliminary data.</text>
</comment>
<evidence type="ECO:0000313" key="3">
    <source>
        <dbReference type="Proteomes" id="UP001139462"/>
    </source>
</evidence>
<sequence>MISFLYTVVFLALQSVTETQGPPPPARDGDPEGPQLPIDDNLWILLAVGLMFGIYILYKRNQVMNRAASDS</sequence>
<keyword evidence="1" id="KW-0472">Membrane</keyword>